<dbReference type="EMBL" id="BNDZ01000003">
    <property type="protein sequence ID" value="GHI43913.1"/>
    <property type="molecule type" value="Genomic_DNA"/>
</dbReference>
<protein>
    <submittedName>
        <fullName evidence="2">Uncharacterized protein</fullName>
    </submittedName>
</protein>
<evidence type="ECO:0000313" key="2">
    <source>
        <dbReference type="EMBL" id="GHI43913.1"/>
    </source>
</evidence>
<reference evidence="2" key="1">
    <citation type="submission" date="2022-09" db="EMBL/GenBank/DDBJ databases">
        <title>Whole genome shotgun sequence of Streptomyces albidoflavus NBRC 12854.</title>
        <authorList>
            <person name="Komaki H."/>
            <person name="Tamura T."/>
        </authorList>
    </citation>
    <scope>NUCLEOTIDE SEQUENCE</scope>
    <source>
        <strain evidence="2">NBRC 12854</strain>
    </source>
</reference>
<gene>
    <name evidence="2" type="ORF">ScoT_00870</name>
</gene>
<organism evidence="2 3">
    <name type="scientific">Streptomyces albidoflavus</name>
    <dbReference type="NCBI Taxonomy" id="1886"/>
    <lineage>
        <taxon>Bacteria</taxon>
        <taxon>Bacillati</taxon>
        <taxon>Actinomycetota</taxon>
        <taxon>Actinomycetes</taxon>
        <taxon>Kitasatosporales</taxon>
        <taxon>Streptomycetaceae</taxon>
        <taxon>Streptomyces</taxon>
        <taxon>Streptomyces albidoflavus group</taxon>
    </lineage>
</organism>
<name>A0AA37BSP8_9ACTN</name>
<evidence type="ECO:0000256" key="1">
    <source>
        <dbReference type="SAM" id="MobiDB-lite"/>
    </source>
</evidence>
<evidence type="ECO:0000313" key="3">
    <source>
        <dbReference type="Proteomes" id="UP001051844"/>
    </source>
</evidence>
<feature type="region of interest" description="Disordered" evidence="1">
    <location>
        <begin position="1"/>
        <end position="72"/>
    </location>
</feature>
<accession>A0AA37BSP8</accession>
<dbReference type="AlphaFoldDB" id="A0AA37BSP8"/>
<comment type="caution">
    <text evidence="2">The sequence shown here is derived from an EMBL/GenBank/DDBJ whole genome shotgun (WGS) entry which is preliminary data.</text>
</comment>
<dbReference type="Proteomes" id="UP001051844">
    <property type="component" value="Unassembled WGS sequence"/>
</dbReference>
<proteinExistence type="predicted"/>
<sequence length="83" mass="8888">MLASGGTVLTLSASHGPLPLNKDVEPHRCTRRDPGSVTVAEPRAQAARAVPGRRDRCRPAHPGVRGKAQEGPGRLDIVPFVYR</sequence>
<feature type="compositionally biased region" description="Basic and acidic residues" evidence="1">
    <location>
        <begin position="22"/>
        <end position="34"/>
    </location>
</feature>